<feature type="compositionally biased region" description="Polar residues" evidence="4">
    <location>
        <begin position="848"/>
        <end position="861"/>
    </location>
</feature>
<dbReference type="InterPro" id="IPR055093">
    <property type="entry name" value="EPS8_2nd"/>
</dbReference>
<dbReference type="Gene3D" id="2.30.30.40">
    <property type="entry name" value="SH3 Domains"/>
    <property type="match status" value="1"/>
</dbReference>
<feature type="region of interest" description="Disordered" evidence="4">
    <location>
        <begin position="1"/>
        <end position="165"/>
    </location>
</feature>
<proteinExistence type="inferred from homology"/>
<dbReference type="SMART" id="SM00326">
    <property type="entry name" value="SH3"/>
    <property type="match status" value="1"/>
</dbReference>
<evidence type="ECO:0000259" key="5">
    <source>
        <dbReference type="PROSITE" id="PS50002"/>
    </source>
</evidence>
<dbReference type="Pfam" id="PF18016">
    <property type="entry name" value="SAM_3"/>
    <property type="match status" value="1"/>
</dbReference>
<dbReference type="SUPFAM" id="SSF50044">
    <property type="entry name" value="SH3-domain"/>
    <property type="match status" value="1"/>
</dbReference>
<dbReference type="InterPro" id="IPR041418">
    <property type="entry name" value="SAM_3"/>
</dbReference>
<comment type="similarity">
    <text evidence="1">Belongs to the EPS8 family.</text>
</comment>
<organism evidence="6 7">
    <name type="scientific">Ridgeia piscesae</name>
    <name type="common">Tubeworm</name>
    <dbReference type="NCBI Taxonomy" id="27915"/>
    <lineage>
        <taxon>Eukaryota</taxon>
        <taxon>Metazoa</taxon>
        <taxon>Spiralia</taxon>
        <taxon>Lophotrochozoa</taxon>
        <taxon>Annelida</taxon>
        <taxon>Polychaeta</taxon>
        <taxon>Sedentaria</taxon>
        <taxon>Canalipalpata</taxon>
        <taxon>Sabellida</taxon>
        <taxon>Siboglinidae</taxon>
        <taxon>Ridgeia</taxon>
    </lineage>
</organism>
<reference evidence="6" key="1">
    <citation type="journal article" date="2023" name="Mol. Biol. Evol.">
        <title>Third-Generation Sequencing Reveals the Adaptive Role of the Epigenome in Three Deep-Sea Polychaetes.</title>
        <authorList>
            <person name="Perez M."/>
            <person name="Aroh O."/>
            <person name="Sun Y."/>
            <person name="Lan Y."/>
            <person name="Juniper S.K."/>
            <person name="Young C.R."/>
            <person name="Angers B."/>
            <person name="Qian P.Y."/>
        </authorList>
    </citation>
    <scope>NUCLEOTIDE SEQUENCE</scope>
    <source>
        <strain evidence="6">R07B-5</strain>
    </source>
</reference>
<dbReference type="GO" id="GO:0005886">
    <property type="term" value="C:plasma membrane"/>
    <property type="evidence" value="ECO:0007669"/>
    <property type="project" value="TreeGrafter"/>
</dbReference>
<dbReference type="GO" id="GO:0007266">
    <property type="term" value="P:Rho protein signal transduction"/>
    <property type="evidence" value="ECO:0007669"/>
    <property type="project" value="TreeGrafter"/>
</dbReference>
<dbReference type="InterPro" id="IPR013761">
    <property type="entry name" value="SAM/pointed_sf"/>
</dbReference>
<dbReference type="GO" id="GO:0003779">
    <property type="term" value="F:actin binding"/>
    <property type="evidence" value="ECO:0007669"/>
    <property type="project" value="TreeGrafter"/>
</dbReference>
<dbReference type="AlphaFoldDB" id="A0AAD9P9N0"/>
<dbReference type="InterPro" id="IPR033928">
    <property type="entry name" value="EPS8_PTB"/>
</dbReference>
<feature type="compositionally biased region" description="Basic and acidic residues" evidence="4">
    <location>
        <begin position="647"/>
        <end position="656"/>
    </location>
</feature>
<feature type="compositionally biased region" description="Basic and acidic residues" evidence="4">
    <location>
        <begin position="62"/>
        <end position="81"/>
    </location>
</feature>
<feature type="compositionally biased region" description="Low complexity" evidence="4">
    <location>
        <begin position="834"/>
        <end position="847"/>
    </location>
</feature>
<evidence type="ECO:0000256" key="1">
    <source>
        <dbReference type="ARBA" id="ARBA00006197"/>
    </source>
</evidence>
<dbReference type="PROSITE" id="PS50002">
    <property type="entry name" value="SH3"/>
    <property type="match status" value="1"/>
</dbReference>
<protein>
    <recommendedName>
        <fullName evidence="5">SH3 domain-containing protein</fullName>
    </recommendedName>
</protein>
<feature type="compositionally biased region" description="Basic and acidic residues" evidence="4">
    <location>
        <begin position="620"/>
        <end position="637"/>
    </location>
</feature>
<dbReference type="Gene3D" id="1.10.150.50">
    <property type="entry name" value="Transcription Factor, Ets-1"/>
    <property type="match status" value="1"/>
</dbReference>
<feature type="compositionally biased region" description="Basic and acidic residues" evidence="4">
    <location>
        <begin position="708"/>
        <end position="723"/>
    </location>
</feature>
<evidence type="ECO:0000313" key="7">
    <source>
        <dbReference type="Proteomes" id="UP001209878"/>
    </source>
</evidence>
<feature type="compositionally biased region" description="Basic and acidic residues" evidence="4">
    <location>
        <begin position="129"/>
        <end position="158"/>
    </location>
</feature>
<feature type="region of interest" description="Disordered" evidence="4">
    <location>
        <begin position="620"/>
        <end position="751"/>
    </location>
</feature>
<sequence length="1013" mass="114404">MPGVMNGYRDGYRDGGPSYGDRDGYGGPGYRDGYGGPGDRDGYRGPGGPGPGGPGAHGYGGDYRDQDRNGYGRYGGPERDGGPAGLELQREDSYRRPDQPFSYIKPEPFSYTQGPTGGFDRPLPPPDMYRGREEPTYQRREEPAYQRRGEPNYGRRDAPPLGPRDNYIVPPVADFVPSERHKYVLDHLATFTVGKQDLLYPDDGMRKLRQMEMTTGVWTMQVTMQVESRDLVIIDRQSEEEMERFPLNLITDPTAIMNDDRRDVYNNILLFTISGDTYQHTPSEMHIFQCKSTTAQSIVDDLRAAIHSSSRRGNDRGHSHPTGPAPRSPYGPPPPVEMPPQWQEYEQAAKRSAMAAAAYMPGPDAGAAFRQSIRPPPQEEEPLMTESVDRDVQLLNHCFDDIEKFVGRLQYAAEAFRELDRRREGRDRRRGMGGEAVVWDREKGKKGWEAGLTDSWERGGWVDPRTDGMLTMRARPPPAKDFIDIFQKFKLAFNLLAKLRKHLHDPNAPELVHFLITPLSLIVEASKDPGHGTPDLASKVVSPLLTAEAKELLKNCLTSKEADLWLSLGDAWTVSRDQWKGYVPPYTPRFTDGWNPEPKWFTDSSQDVVTAAVIAHQQNHADDNRIKFTAEREDPYGRRGVRTPPPIHDDREDPYARRGVRTPPPIRDDREDPYARRGVRTPPPVARPFDDPYAHSGMVQRARSPPPVDRRAPPVMDKRREVDPTYAGFQKRKPQPTQMEESSRAPPGFNEDQQAFRNELLQKGAKVVEVMHEREGRNQRELSVQKGEYLEVMDESRNWWKLRNSKGAIGHAPYTILSDLDGEASSTKSASQESRSAAPAAVSRSKSQFSRSAQMSSGQNQQRRELKADLRNELKQRVTSVKSQLEQRPRHYMPSCSVSLTDRSSAQHVIAWLKAKGFKAKTLHMLDGTTGKQLFEMDRSALERLVGQEQGTRLDSQLTIQKNIAGYQTSRTKELLAALQRQKEKTDGGACDDVFLSSPFEDGSFYYNFKTSL</sequence>
<dbReference type="GO" id="GO:0035023">
    <property type="term" value="P:regulation of Rho protein signal transduction"/>
    <property type="evidence" value="ECO:0007669"/>
    <property type="project" value="TreeGrafter"/>
</dbReference>
<dbReference type="FunFam" id="2.30.29.30:FF:000289">
    <property type="entry name" value="Epidermal growth factor receptor kinase substrate 8"/>
    <property type="match status" value="1"/>
</dbReference>
<feature type="compositionally biased region" description="Pro residues" evidence="4">
    <location>
        <begin position="323"/>
        <end position="338"/>
    </location>
</feature>
<dbReference type="InterPro" id="IPR039801">
    <property type="entry name" value="EPS8-like"/>
</dbReference>
<dbReference type="CDD" id="cd01210">
    <property type="entry name" value="PTB_EPS8"/>
    <property type="match status" value="1"/>
</dbReference>
<name>A0AAD9P9N0_RIDPI</name>
<keyword evidence="2 3" id="KW-0728">SH3 domain</keyword>
<feature type="compositionally biased region" description="Basic and acidic residues" evidence="4">
    <location>
        <begin position="88"/>
        <end position="98"/>
    </location>
</feature>
<dbReference type="Gene3D" id="2.30.29.30">
    <property type="entry name" value="Pleckstrin-homology domain (PH domain)/Phosphotyrosine-binding domain (PTB)"/>
    <property type="match status" value="1"/>
</dbReference>
<dbReference type="Proteomes" id="UP001209878">
    <property type="component" value="Unassembled WGS sequence"/>
</dbReference>
<feature type="domain" description="SH3" evidence="5">
    <location>
        <begin position="763"/>
        <end position="822"/>
    </location>
</feature>
<comment type="caution">
    <text evidence="6">The sequence shown here is derived from an EMBL/GenBank/DDBJ whole genome shotgun (WGS) entry which is preliminary data.</text>
</comment>
<dbReference type="InterPro" id="IPR001452">
    <property type="entry name" value="SH3_domain"/>
</dbReference>
<evidence type="ECO:0000256" key="2">
    <source>
        <dbReference type="ARBA" id="ARBA00022443"/>
    </source>
</evidence>
<evidence type="ECO:0000256" key="4">
    <source>
        <dbReference type="SAM" id="MobiDB-lite"/>
    </source>
</evidence>
<dbReference type="PANTHER" id="PTHR12287:SF23">
    <property type="entry name" value="AROUSER, ISOFORM A-RELATED"/>
    <property type="match status" value="1"/>
</dbReference>
<feature type="compositionally biased region" description="Gly residues" evidence="4">
    <location>
        <begin position="25"/>
        <end position="37"/>
    </location>
</feature>
<dbReference type="SUPFAM" id="SSF50729">
    <property type="entry name" value="PH domain-like"/>
    <property type="match status" value="1"/>
</dbReference>
<feature type="region of interest" description="Disordered" evidence="4">
    <location>
        <begin position="825"/>
        <end position="865"/>
    </location>
</feature>
<feature type="region of interest" description="Disordered" evidence="4">
    <location>
        <begin position="308"/>
        <end position="340"/>
    </location>
</feature>
<dbReference type="Pfam" id="PF22975">
    <property type="entry name" value="EPS8_2nd"/>
    <property type="match status" value="2"/>
</dbReference>
<accession>A0AAD9P9N0</accession>
<feature type="compositionally biased region" description="Basic and acidic residues" evidence="4">
    <location>
        <begin position="666"/>
        <end position="675"/>
    </location>
</feature>
<dbReference type="PANTHER" id="PTHR12287">
    <property type="entry name" value="EPIDERMAL GROWTH FACTOR RECEPTOR KINASE SUBSTRATE EPS8-RELATED PROTEIN"/>
    <property type="match status" value="1"/>
</dbReference>
<dbReference type="InterPro" id="IPR013625">
    <property type="entry name" value="PTB"/>
</dbReference>
<dbReference type="EMBL" id="JAODUO010000072">
    <property type="protein sequence ID" value="KAK2190672.1"/>
    <property type="molecule type" value="Genomic_DNA"/>
</dbReference>
<keyword evidence="7" id="KW-1185">Reference proteome</keyword>
<dbReference type="InterPro" id="IPR036028">
    <property type="entry name" value="SH3-like_dom_sf"/>
</dbReference>
<dbReference type="Pfam" id="PF08416">
    <property type="entry name" value="PTB"/>
    <property type="match status" value="1"/>
</dbReference>
<dbReference type="InterPro" id="IPR011993">
    <property type="entry name" value="PH-like_dom_sf"/>
</dbReference>
<evidence type="ECO:0000313" key="6">
    <source>
        <dbReference type="EMBL" id="KAK2190672.1"/>
    </source>
</evidence>
<evidence type="ECO:0000256" key="3">
    <source>
        <dbReference type="PROSITE-ProRule" id="PRU00192"/>
    </source>
</evidence>
<gene>
    <name evidence="6" type="ORF">NP493_70g01038</name>
</gene>